<name>A0A4E0RXX4_FASHE</name>
<keyword evidence="4" id="KW-1185">Reference proteome</keyword>
<feature type="non-terminal residue" evidence="3">
    <location>
        <position position="1"/>
    </location>
</feature>
<gene>
    <name evidence="3" type="ORF">D915_008242</name>
</gene>
<accession>A0A4E0RXX4</accession>
<dbReference type="GO" id="GO:0005929">
    <property type="term" value="C:cilium"/>
    <property type="evidence" value="ECO:0007669"/>
    <property type="project" value="GOC"/>
</dbReference>
<dbReference type="GO" id="GO:0034451">
    <property type="term" value="C:centriolar satellite"/>
    <property type="evidence" value="ECO:0007669"/>
    <property type="project" value="TreeGrafter"/>
</dbReference>
<evidence type="ECO:0000256" key="2">
    <source>
        <dbReference type="SAM" id="MobiDB-lite"/>
    </source>
</evidence>
<dbReference type="EMBL" id="JXXN02004015">
    <property type="protein sequence ID" value="THD20950.1"/>
    <property type="molecule type" value="Genomic_DNA"/>
</dbReference>
<evidence type="ECO:0000313" key="3">
    <source>
        <dbReference type="EMBL" id="THD20950.1"/>
    </source>
</evidence>
<comment type="caution">
    <text evidence="3">The sequence shown here is derived from an EMBL/GenBank/DDBJ whole genome shotgun (WGS) entry which is preliminary data.</text>
</comment>
<keyword evidence="1" id="KW-0175">Coiled coil</keyword>
<dbReference type="AlphaFoldDB" id="A0A4E0RXX4"/>
<organism evidence="3 4">
    <name type="scientific">Fasciola hepatica</name>
    <name type="common">Liver fluke</name>
    <dbReference type="NCBI Taxonomy" id="6192"/>
    <lineage>
        <taxon>Eukaryota</taxon>
        <taxon>Metazoa</taxon>
        <taxon>Spiralia</taxon>
        <taxon>Lophotrochozoa</taxon>
        <taxon>Platyhelminthes</taxon>
        <taxon>Trematoda</taxon>
        <taxon>Digenea</taxon>
        <taxon>Plagiorchiida</taxon>
        <taxon>Echinostomata</taxon>
        <taxon>Echinostomatoidea</taxon>
        <taxon>Fasciolidae</taxon>
        <taxon>Fasciola</taxon>
    </lineage>
</organism>
<dbReference type="PANTHER" id="PTHR31540:SF1">
    <property type="entry name" value="CENTROSOMAL PROTEIN OF 131 KDA"/>
    <property type="match status" value="1"/>
</dbReference>
<feature type="region of interest" description="Disordered" evidence="2">
    <location>
        <begin position="619"/>
        <end position="648"/>
    </location>
</feature>
<sequence>RQITTLSSERRAAKQELDNTIQLTRSTLARIVPRSNHPEQNYFNQTCPTRKPTATTRTMTTKTLRQSNAASCRNEVALGGLDRSGYYQNANVVWDQMGESFHSVLSHAYTDPAYTAQLPAKNDVTVNTLQMQLEQQSFLVQRLQTTIDQQRELSTRQLRDTQQEAEKRLESIKVDYEATLKRNYTLIDELVEEKKALHVKCEALLTELKTVAQKSEEKLKVTEDRHKIELKKLEAKMTAAEKLRREKWEAEKTKQMKEMTVRGMESELARLIASHQAEMRQIRQSCAEQVQAADIRAYQAYTGQIEEIRQTLTREKDEACAREREAATQRLEKTLSDERAALDQQRRRLMNEVAEERERIALTCAREREEIERGRQNLESRLETLTSKYERELVQQREELVKRHEKELEELQLREHAEREAWEEHTKSVLEVQCSARENGLRDQLKRERDRQLEAAIRRLEKESNETRAEVEREAESKIKRIREKLGAEITEIERSERQAMEKYCEMKTKLLDKEHESDRLRIQLQQREQEMHDIRALYEKLNQERQNMSDVVRQEFADRLVTLEEENRTVKRELAEFKARLAKEQERHESDLAALKRANADELEAVHQKIKDAIKRKDEKTNQMRNHFEKELQKRATEMEEANRRAEHLEELLDQQRKQFLQTMR</sequence>
<dbReference type="GO" id="GO:0010824">
    <property type="term" value="P:regulation of centrosome duplication"/>
    <property type="evidence" value="ECO:0007669"/>
    <property type="project" value="TreeGrafter"/>
</dbReference>
<protein>
    <submittedName>
        <fullName evidence="3">5-azacytidine-induced protein 1</fullName>
    </submittedName>
</protein>
<proteinExistence type="predicted"/>
<dbReference type="Proteomes" id="UP000230066">
    <property type="component" value="Unassembled WGS sequence"/>
</dbReference>
<dbReference type="GO" id="GO:0035735">
    <property type="term" value="P:intraciliary transport involved in cilium assembly"/>
    <property type="evidence" value="ECO:0007669"/>
    <property type="project" value="InterPro"/>
</dbReference>
<dbReference type="PANTHER" id="PTHR31540">
    <property type="entry name" value="CENTROSOMAL PROTEIN OF 131 KDA"/>
    <property type="match status" value="1"/>
</dbReference>
<feature type="coiled-coil region" evidence="1">
    <location>
        <begin position="155"/>
        <end position="253"/>
    </location>
</feature>
<evidence type="ECO:0000313" key="4">
    <source>
        <dbReference type="Proteomes" id="UP000230066"/>
    </source>
</evidence>
<dbReference type="InterPro" id="IPR030465">
    <property type="entry name" value="CEP131"/>
</dbReference>
<feature type="coiled-coil region" evidence="1">
    <location>
        <begin position="298"/>
        <end position="421"/>
    </location>
</feature>
<reference evidence="3" key="1">
    <citation type="submission" date="2019-03" db="EMBL/GenBank/DDBJ databases">
        <title>Improved annotation for the trematode Fasciola hepatica.</title>
        <authorList>
            <person name="Choi Y.-J."/>
            <person name="Martin J."/>
            <person name="Mitreva M."/>
        </authorList>
    </citation>
    <scope>NUCLEOTIDE SEQUENCE [LARGE SCALE GENOMIC DNA]</scope>
</reference>
<evidence type="ECO:0000256" key="1">
    <source>
        <dbReference type="SAM" id="Coils"/>
    </source>
</evidence>